<sequence length="553" mass="64452">MSGIHSTHNSFAFIQARLGSTRFPKKILKQIPEGSDSTFLDHIHRRLKTVFDSNQIVFLIPESDIESIQYLKTKGYLYFCGSELDVRDRFRKAAKHFGAKHIFRLTADNPFIDIDSIRYLYEAILEMTEKYYSLSMEGLPLGMGVECFSTDSLFYHSEETELERHKEHVSLHIKEFPEIHRQYRLSPPHLQRVDAFQQLSKNEISKLRITVDEWKDYELICEIWKTLGDKNPNFGAEEVLQLYQNNPHMFSLNASVEQIVFELPKNEKTKKQVNILYGKPDEYGYGHFERCKSLSIYLQLYGYDVKLTSSFDNSEINVPHIFDIRENEFSVRNSFFIDNVNHPPNNTNACYFLPHPSYPILNTTLEKDSFTKLSYYSSPISEVDRGLGTSPGKLLVYAGQLDETQSEQIDNFLLQFHQSKMNSQTPIFQSILRIGGTKPKDNNIQFVQRIPYTEFLKEMESSEWIFTYFGQTMMECVAKGKKVCLFGISEIHETLGKFAEKELNIPYIGTLTELSNLRHFPKKTIPKKIKYVRDAHIQILNWLNSINSEIYEN</sequence>
<dbReference type="Gene3D" id="3.90.550.10">
    <property type="entry name" value="Spore Coat Polysaccharide Biosynthesis Protein SpsA, Chain A"/>
    <property type="match status" value="1"/>
</dbReference>
<dbReference type="Proteomes" id="UP000297641">
    <property type="component" value="Unassembled WGS sequence"/>
</dbReference>
<name>A0A7I0HUF9_9LEPT</name>
<proteinExistence type="predicted"/>
<dbReference type="PANTHER" id="PTHR42866:SF1">
    <property type="entry name" value="SPORE COAT POLYSACCHARIDE BIOSYNTHESIS PROTEIN SPSF"/>
    <property type="match status" value="1"/>
</dbReference>
<organism evidence="1 2">
    <name type="scientific">Leptospira bouyouniensis</name>
    <dbReference type="NCBI Taxonomy" id="2484911"/>
    <lineage>
        <taxon>Bacteria</taxon>
        <taxon>Pseudomonadati</taxon>
        <taxon>Spirochaetota</taxon>
        <taxon>Spirochaetia</taxon>
        <taxon>Leptospirales</taxon>
        <taxon>Leptospiraceae</taxon>
        <taxon>Leptospira</taxon>
    </lineage>
</organism>
<dbReference type="Pfam" id="PF02348">
    <property type="entry name" value="CTP_transf_3"/>
    <property type="match status" value="1"/>
</dbReference>
<protein>
    <submittedName>
        <fullName evidence="1">Spore coat biosynthesis protein F</fullName>
    </submittedName>
</protein>
<dbReference type="EMBL" id="RQFT01000003">
    <property type="protein sequence ID" value="TGL07866.1"/>
    <property type="molecule type" value="Genomic_DNA"/>
</dbReference>
<dbReference type="GO" id="GO:0005829">
    <property type="term" value="C:cytosol"/>
    <property type="evidence" value="ECO:0007669"/>
    <property type="project" value="TreeGrafter"/>
</dbReference>
<dbReference type="RefSeq" id="WP_135770022.1">
    <property type="nucleotide sequence ID" value="NZ_RQFT01000003.1"/>
</dbReference>
<dbReference type="AlphaFoldDB" id="A0A7I0HUF9"/>
<gene>
    <name evidence="1" type="ORF">EHQ43_02100</name>
</gene>
<evidence type="ECO:0000313" key="1">
    <source>
        <dbReference type="EMBL" id="TGL07866.1"/>
    </source>
</evidence>
<dbReference type="SUPFAM" id="SSF53448">
    <property type="entry name" value="Nucleotide-diphospho-sugar transferases"/>
    <property type="match status" value="1"/>
</dbReference>
<reference evidence="1 2" key="1">
    <citation type="journal article" date="2019" name="PLoS Negl. Trop. Dis.">
        <title>Revisiting the worldwide diversity of Leptospira species in the environment.</title>
        <authorList>
            <person name="Vincent A.T."/>
            <person name="Schiettekatte O."/>
            <person name="Bourhy P."/>
            <person name="Veyrier F.J."/>
            <person name="Picardeau M."/>
        </authorList>
    </citation>
    <scope>NUCLEOTIDE SEQUENCE [LARGE SCALE GENOMIC DNA]</scope>
    <source>
        <strain evidence="1 2">201800273</strain>
    </source>
</reference>
<dbReference type="InterPro" id="IPR003329">
    <property type="entry name" value="Cytidylyl_trans"/>
</dbReference>
<evidence type="ECO:0000313" key="2">
    <source>
        <dbReference type="Proteomes" id="UP000297641"/>
    </source>
</evidence>
<comment type="caution">
    <text evidence="1">The sequence shown here is derived from an EMBL/GenBank/DDBJ whole genome shotgun (WGS) entry which is preliminary data.</text>
</comment>
<accession>A0A7I0HUF9</accession>
<dbReference type="PANTHER" id="PTHR42866">
    <property type="entry name" value="3-DEOXY-MANNO-OCTULOSONATE CYTIDYLYLTRANSFERASE"/>
    <property type="match status" value="1"/>
</dbReference>
<dbReference type="InterPro" id="IPR029044">
    <property type="entry name" value="Nucleotide-diphossugar_trans"/>
</dbReference>